<accession>Q07KD9</accession>
<dbReference type="STRING" id="316055.RPE_3665"/>
<feature type="domain" description="DUF4142" evidence="2">
    <location>
        <begin position="37"/>
        <end position="173"/>
    </location>
</feature>
<dbReference type="KEGG" id="rpe:RPE_3665"/>
<feature type="chain" id="PRO_5004165803" description="DUF4142 domain-containing protein" evidence="1">
    <location>
        <begin position="20"/>
        <end position="187"/>
    </location>
</feature>
<dbReference type="Gene3D" id="1.20.1260.10">
    <property type="match status" value="1"/>
</dbReference>
<feature type="signal peptide" evidence="1">
    <location>
        <begin position="1"/>
        <end position="19"/>
    </location>
</feature>
<dbReference type="InterPro" id="IPR025419">
    <property type="entry name" value="DUF4142"/>
</dbReference>
<dbReference type="PANTHER" id="PTHR38593">
    <property type="entry name" value="BLR2558 PROTEIN"/>
    <property type="match status" value="1"/>
</dbReference>
<proteinExistence type="predicted"/>
<reference evidence="3" key="1">
    <citation type="submission" date="2006-09" db="EMBL/GenBank/DDBJ databases">
        <title>Complete sequence of Rhodopseudomonas palustris BisA53.</title>
        <authorList>
            <consortium name="US DOE Joint Genome Institute"/>
            <person name="Copeland A."/>
            <person name="Lucas S."/>
            <person name="Lapidus A."/>
            <person name="Barry K."/>
            <person name="Detter J.C."/>
            <person name="Glavina del Rio T."/>
            <person name="Hammon N."/>
            <person name="Israni S."/>
            <person name="Dalin E."/>
            <person name="Tice H."/>
            <person name="Pitluck S."/>
            <person name="Chain P."/>
            <person name="Malfatti S."/>
            <person name="Shin M."/>
            <person name="Vergez L."/>
            <person name="Schmutz J."/>
            <person name="Larimer F."/>
            <person name="Land M."/>
            <person name="Hauser L."/>
            <person name="Pelletier D.A."/>
            <person name="Kyrpides N."/>
            <person name="Kim E."/>
            <person name="Harwood C.S."/>
            <person name="Oda Y."/>
            <person name="Richardson P."/>
        </authorList>
    </citation>
    <scope>NUCLEOTIDE SEQUENCE [LARGE SCALE GENOMIC DNA]</scope>
    <source>
        <strain evidence="3">BisA53</strain>
    </source>
</reference>
<dbReference type="OrthoDB" id="9101320at2"/>
<name>Q07KD9_RHOP5</name>
<dbReference type="PANTHER" id="PTHR38593:SF1">
    <property type="entry name" value="BLR2558 PROTEIN"/>
    <property type="match status" value="1"/>
</dbReference>
<evidence type="ECO:0000256" key="1">
    <source>
        <dbReference type="SAM" id="SignalP"/>
    </source>
</evidence>
<protein>
    <recommendedName>
        <fullName evidence="2">DUF4142 domain-containing protein</fullName>
    </recommendedName>
</protein>
<organism evidence="3">
    <name type="scientific">Rhodopseudomonas palustris (strain BisA53)</name>
    <dbReference type="NCBI Taxonomy" id="316055"/>
    <lineage>
        <taxon>Bacteria</taxon>
        <taxon>Pseudomonadati</taxon>
        <taxon>Pseudomonadota</taxon>
        <taxon>Alphaproteobacteria</taxon>
        <taxon>Hyphomicrobiales</taxon>
        <taxon>Nitrobacteraceae</taxon>
        <taxon>Rhodopseudomonas</taxon>
    </lineage>
</organism>
<dbReference type="Pfam" id="PF13628">
    <property type="entry name" value="DUF4142"/>
    <property type="match status" value="1"/>
</dbReference>
<keyword evidence="1" id="KW-0732">Signal</keyword>
<dbReference type="HOGENOM" id="CLU_079636_6_3_5"/>
<dbReference type="EMBL" id="CP000463">
    <property type="protein sequence ID" value="ABJ07595.1"/>
    <property type="molecule type" value="Genomic_DNA"/>
</dbReference>
<dbReference type="InterPro" id="IPR012347">
    <property type="entry name" value="Ferritin-like"/>
</dbReference>
<dbReference type="eggNOG" id="COG3652">
    <property type="taxonomic scope" value="Bacteria"/>
</dbReference>
<gene>
    <name evidence="3" type="ordered locus">RPE_3665</name>
</gene>
<sequence length="187" mass="20229">MKRIAIVLSCLLLATPVVAQSLGEKTGVNSALGISPSTQDFVTQVAVSDMFEINSAKLAQARGNAAEKKFAEQMITEHTKTSSELKRLVTGTNFRAELPTQLDSAHQSKLDKLNDARGDDFSSLYASQQVSAHKDAVALFERYANGGDQAELKDWAGKTLPALKHHLEMAEQLDQQRSAPTVGSTTK</sequence>
<dbReference type="AlphaFoldDB" id="Q07KD9"/>
<evidence type="ECO:0000313" key="3">
    <source>
        <dbReference type="EMBL" id="ABJ07595.1"/>
    </source>
</evidence>
<evidence type="ECO:0000259" key="2">
    <source>
        <dbReference type="Pfam" id="PF13628"/>
    </source>
</evidence>